<dbReference type="AlphaFoldDB" id="A0A655Z3V0"/>
<name>A0A655Z3V0_VIBCL</name>
<protein>
    <submittedName>
        <fullName evidence="1">Uncharacterized protein</fullName>
    </submittedName>
</protein>
<evidence type="ECO:0000313" key="2">
    <source>
        <dbReference type="Proteomes" id="UP000041770"/>
    </source>
</evidence>
<reference evidence="1 2" key="1">
    <citation type="submission" date="2015-07" db="EMBL/GenBank/DDBJ databases">
        <authorList>
            <consortium name="Pathogen Informatics"/>
        </authorList>
    </citation>
    <scope>NUCLEOTIDE SEQUENCE [LARGE SCALE GENOMIC DNA]</scope>
    <source>
        <strain evidence="1 2">A316</strain>
    </source>
</reference>
<dbReference type="Proteomes" id="UP000041770">
    <property type="component" value="Unassembled WGS sequence"/>
</dbReference>
<dbReference type="EMBL" id="CWQY01000009">
    <property type="protein sequence ID" value="CSC57999.1"/>
    <property type="molecule type" value="Genomic_DNA"/>
</dbReference>
<organism evidence="1 2">
    <name type="scientific">Vibrio cholerae</name>
    <dbReference type="NCBI Taxonomy" id="666"/>
    <lineage>
        <taxon>Bacteria</taxon>
        <taxon>Pseudomonadati</taxon>
        <taxon>Pseudomonadota</taxon>
        <taxon>Gammaproteobacteria</taxon>
        <taxon>Vibrionales</taxon>
        <taxon>Vibrionaceae</taxon>
        <taxon>Vibrio</taxon>
    </lineage>
</organism>
<accession>A0A655Z3V0</accession>
<proteinExistence type="predicted"/>
<sequence length="48" mass="5717">MTWCIIYKQNVKQMSNQSFEVNRVGFFILRGWDCHCSHLHCLSHDCLS</sequence>
<evidence type="ECO:0000313" key="1">
    <source>
        <dbReference type="EMBL" id="CSC57999.1"/>
    </source>
</evidence>
<gene>
    <name evidence="1" type="ORF">ERS013200_01733</name>
</gene>